<dbReference type="Proteomes" id="UP000034805">
    <property type="component" value="Unassembled WGS sequence"/>
</dbReference>
<keyword evidence="3" id="KW-0698">rRNA processing</keyword>
<dbReference type="GO" id="GO:0000493">
    <property type="term" value="P:box H/ACA snoRNP assembly"/>
    <property type="evidence" value="ECO:0007669"/>
    <property type="project" value="InterPro"/>
</dbReference>
<evidence type="ECO:0000256" key="6">
    <source>
        <dbReference type="SAM" id="MobiDB-lite"/>
    </source>
</evidence>
<feature type="compositionally biased region" description="Acidic residues" evidence="6">
    <location>
        <begin position="141"/>
        <end position="160"/>
    </location>
</feature>
<dbReference type="AlphaFoldDB" id="A0A0P7URT2"/>
<keyword evidence="5" id="KW-0539">Nucleus</keyword>
<dbReference type="GO" id="GO:0006364">
    <property type="term" value="P:rRNA processing"/>
    <property type="evidence" value="ECO:0007669"/>
    <property type="project" value="UniProtKB-KW"/>
</dbReference>
<dbReference type="GO" id="GO:0003723">
    <property type="term" value="F:RNA binding"/>
    <property type="evidence" value="ECO:0007669"/>
    <property type="project" value="UniProtKB-KW"/>
</dbReference>
<gene>
    <name evidence="7" type="ORF">Z043_109025</name>
</gene>
<feature type="compositionally biased region" description="Polar residues" evidence="6">
    <location>
        <begin position="108"/>
        <end position="124"/>
    </location>
</feature>
<feature type="compositionally biased region" description="Polar residues" evidence="6">
    <location>
        <begin position="380"/>
        <end position="392"/>
    </location>
</feature>
<dbReference type="PANTHER" id="PTHR31633:SF1">
    <property type="entry name" value="H_ACA RIBONUCLEOPROTEIN COMPLEX NON-CORE SUBUNIT NAF1"/>
    <property type="match status" value="1"/>
</dbReference>
<accession>A0A0P7URT2</accession>
<feature type="region of interest" description="Disordered" evidence="6">
    <location>
        <begin position="374"/>
        <end position="397"/>
    </location>
</feature>
<dbReference type="GO" id="GO:0005634">
    <property type="term" value="C:nucleus"/>
    <property type="evidence" value="ECO:0007669"/>
    <property type="project" value="UniProtKB-SubCell"/>
</dbReference>
<sequence>MDRANDAVGESIPTLAEEPHADPSSGVNDEAHNKPDRQSTISDVNKDEPEIFSKMQASIITETSKEENMDVHELCERGPEVAPGCKASGEDMEVSVSTKMETLVFSEGSATTQGNLDFSSSNNPMFPEAQMPLKDEKEQFVSEDSDDSSSSEDSSSDSDSDSSSSSSSSSSGPTAAVGEEDDDVVDGNNAAPVKTQGEILIEELPAVEDVVVYLPEHAEMQPIGIVSQIIDKLALFWIQIWGYKYYYRKYLEQFTKINISVFEIFGPVPQPYYVLRFNSVEHMAGKGLALYEKVYFAPLLKDFTDYVFTDQLKMSKGSDASWKNDQEPPPEALDFSDDEQEKAARQKKNKKQTIIRASLCTAGSQQRADVEEEVIEGRDSATSPQRAFTTGHMTMPWPSPPMGPPPTLHAMTFGHVPPPPPPPPPTPSTQPQIVLFFHPFLDVQCKSWHQEPTPWHRYLGCQFPVSRVAGGNPGSCQKHLLEPAGRFAVDLPLPMEAVVLRPSQHQRIGVSFKFAR</sequence>
<keyword evidence="2" id="KW-0690">Ribosome biogenesis</keyword>
<dbReference type="InterPro" id="IPR038664">
    <property type="entry name" value="Gar1/Naf1_Cbf5-bd_sf"/>
</dbReference>
<feature type="region of interest" description="Disordered" evidence="6">
    <location>
        <begin position="107"/>
        <end position="190"/>
    </location>
</feature>
<keyword evidence="4" id="KW-0694">RNA-binding</keyword>
<feature type="region of interest" description="Disordered" evidence="6">
    <location>
        <begin position="1"/>
        <end position="70"/>
    </location>
</feature>
<proteinExistence type="predicted"/>
<comment type="caution">
    <text evidence="7">The sequence shown here is derived from an EMBL/GenBank/DDBJ whole genome shotgun (WGS) entry which is preliminary data.</text>
</comment>
<evidence type="ECO:0000256" key="5">
    <source>
        <dbReference type="ARBA" id="ARBA00023242"/>
    </source>
</evidence>
<dbReference type="InterPro" id="IPR040309">
    <property type="entry name" value="Naf1"/>
</dbReference>
<evidence type="ECO:0000256" key="2">
    <source>
        <dbReference type="ARBA" id="ARBA00022517"/>
    </source>
</evidence>
<dbReference type="PANTHER" id="PTHR31633">
    <property type="entry name" value="H/ACA RIBONUCLEOPROTEIN COMPLEX NON-CORE SUBUNIT NAF1"/>
    <property type="match status" value="1"/>
</dbReference>
<evidence type="ECO:0000256" key="4">
    <source>
        <dbReference type="ARBA" id="ARBA00022884"/>
    </source>
</evidence>
<dbReference type="Gene3D" id="2.40.10.230">
    <property type="entry name" value="Probable tRNA pseudouridine synthase domain"/>
    <property type="match status" value="1"/>
</dbReference>
<evidence type="ECO:0000313" key="7">
    <source>
        <dbReference type="EMBL" id="KPP72010.1"/>
    </source>
</evidence>
<organism evidence="7 8">
    <name type="scientific">Scleropages formosus</name>
    <name type="common">Asian bonytongue</name>
    <name type="synonym">Osteoglossum formosum</name>
    <dbReference type="NCBI Taxonomy" id="113540"/>
    <lineage>
        <taxon>Eukaryota</taxon>
        <taxon>Metazoa</taxon>
        <taxon>Chordata</taxon>
        <taxon>Craniata</taxon>
        <taxon>Vertebrata</taxon>
        <taxon>Euteleostomi</taxon>
        <taxon>Actinopterygii</taxon>
        <taxon>Neopterygii</taxon>
        <taxon>Teleostei</taxon>
        <taxon>Osteoglossocephala</taxon>
        <taxon>Osteoglossomorpha</taxon>
        <taxon>Osteoglossiformes</taxon>
        <taxon>Osteoglossidae</taxon>
        <taxon>Scleropages</taxon>
    </lineage>
</organism>
<dbReference type="EMBL" id="JARO02002741">
    <property type="protein sequence ID" value="KPP72010.1"/>
    <property type="molecule type" value="Genomic_DNA"/>
</dbReference>
<dbReference type="GO" id="GO:0005732">
    <property type="term" value="C:sno(s)RNA-containing ribonucleoprotein complex"/>
    <property type="evidence" value="ECO:0007669"/>
    <property type="project" value="InterPro"/>
</dbReference>
<protein>
    <submittedName>
        <fullName evidence="7">Uncharacterized protein</fullName>
    </submittedName>
</protein>
<evidence type="ECO:0000256" key="1">
    <source>
        <dbReference type="ARBA" id="ARBA00004123"/>
    </source>
</evidence>
<feature type="region of interest" description="Disordered" evidence="6">
    <location>
        <begin position="317"/>
        <end position="351"/>
    </location>
</feature>
<comment type="subcellular location">
    <subcellularLocation>
        <location evidence="1">Nucleus</location>
    </subcellularLocation>
</comment>
<feature type="compositionally biased region" description="Low complexity" evidence="6">
    <location>
        <begin position="161"/>
        <end position="177"/>
    </location>
</feature>
<dbReference type="STRING" id="113540.ENSSFOP00015022067"/>
<evidence type="ECO:0000313" key="8">
    <source>
        <dbReference type="Proteomes" id="UP000034805"/>
    </source>
</evidence>
<evidence type="ECO:0000256" key="3">
    <source>
        <dbReference type="ARBA" id="ARBA00022552"/>
    </source>
</evidence>
<reference evidence="7 8" key="1">
    <citation type="submission" date="2015-08" db="EMBL/GenBank/DDBJ databases">
        <title>The genome of the Asian arowana (Scleropages formosus).</title>
        <authorList>
            <person name="Tan M.H."/>
            <person name="Gan H.M."/>
            <person name="Croft L.J."/>
            <person name="Austin C.M."/>
        </authorList>
    </citation>
    <scope>NUCLEOTIDE SEQUENCE [LARGE SCALE GENOMIC DNA]</scope>
    <source>
        <strain evidence="7">Aro1</strain>
    </source>
</reference>
<name>A0A0P7URT2_SCLFO</name>